<dbReference type="Gene3D" id="3.40.50.1820">
    <property type="entry name" value="alpha/beta hydrolase"/>
    <property type="match status" value="1"/>
</dbReference>
<dbReference type="InterPro" id="IPR000073">
    <property type="entry name" value="AB_hydrolase_1"/>
</dbReference>
<comment type="caution">
    <text evidence="3">The sequence shown here is derived from an EMBL/GenBank/DDBJ whole genome shotgun (WGS) entry which is preliminary data.</text>
</comment>
<reference evidence="3 4" key="1">
    <citation type="submission" date="2017-09" db="EMBL/GenBank/DDBJ databases">
        <title>Biodiversity and function of Thalassospira species in the particle-attached aromatic-hydrocarbon-degrading consortia from the surface seawater of the China South Sea.</title>
        <authorList>
            <person name="Dong C."/>
            <person name="Lai Q."/>
            <person name="Shao Z."/>
        </authorList>
    </citation>
    <scope>NUCLEOTIDE SEQUENCE [LARGE SCALE GENOMIC DNA]</scope>
    <source>
        <strain evidence="3 4">139Z-12</strain>
    </source>
</reference>
<evidence type="ECO:0000313" key="3">
    <source>
        <dbReference type="EMBL" id="PKR58774.1"/>
    </source>
</evidence>
<keyword evidence="3" id="KW-0378">Hydrolase</keyword>
<dbReference type="SUPFAM" id="SSF53474">
    <property type="entry name" value="alpha/beta-Hydrolases"/>
    <property type="match status" value="1"/>
</dbReference>
<feature type="domain" description="AB hydrolase-1" evidence="2">
    <location>
        <begin position="20"/>
        <end position="253"/>
    </location>
</feature>
<dbReference type="EMBL" id="NXGX01000003">
    <property type="protein sequence ID" value="PKR58774.1"/>
    <property type="molecule type" value="Genomic_DNA"/>
</dbReference>
<dbReference type="InterPro" id="IPR029058">
    <property type="entry name" value="AB_hydrolase_fold"/>
</dbReference>
<accession>A0A2N3L7H5</accession>
<protein>
    <submittedName>
        <fullName evidence="3">Alpha/beta hydrolase</fullName>
    </submittedName>
</protein>
<sequence>MAERHNWRLIPNASGIENAPLLVVSHGFGTDHRSWRLLLPELLHHYDVGVYDLAGAGSNGAQSFEPDRHTLINAYADDLLDLLNEQEISRCQILCHSVSGMVAFIAASKSPSLFERIFTIAASPRYLDDDGYRGGFSQADLDGLFAAMEGNFEAWANGFAPLIVGESFPAFIREFTSGLLQMPAPIALQTAKFIFQSDFRNLLTDITVPTVLIQPNSDLAVPIDVGRYLHEKLAKSDLHILDSTGHMPHLTAPYAVLHHLRPYFPR</sequence>
<evidence type="ECO:0000256" key="1">
    <source>
        <dbReference type="ARBA" id="ARBA00008645"/>
    </source>
</evidence>
<name>A0A2N3L7H5_9PROT</name>
<comment type="similarity">
    <text evidence="1">Belongs to the AB hydrolase superfamily.</text>
</comment>
<organism evidence="3 4">
    <name type="scientific">Thalassospira lohafexi</name>
    <dbReference type="NCBI Taxonomy" id="744227"/>
    <lineage>
        <taxon>Bacteria</taxon>
        <taxon>Pseudomonadati</taxon>
        <taxon>Pseudomonadota</taxon>
        <taxon>Alphaproteobacteria</taxon>
        <taxon>Rhodospirillales</taxon>
        <taxon>Thalassospiraceae</taxon>
        <taxon>Thalassospira</taxon>
    </lineage>
</organism>
<dbReference type="GO" id="GO:0016787">
    <property type="term" value="F:hydrolase activity"/>
    <property type="evidence" value="ECO:0007669"/>
    <property type="project" value="UniProtKB-KW"/>
</dbReference>
<dbReference type="Proteomes" id="UP000233332">
    <property type="component" value="Unassembled WGS sequence"/>
</dbReference>
<proteinExistence type="inferred from homology"/>
<dbReference type="Pfam" id="PF00561">
    <property type="entry name" value="Abhydrolase_1"/>
    <property type="match status" value="1"/>
</dbReference>
<evidence type="ECO:0000313" key="4">
    <source>
        <dbReference type="Proteomes" id="UP000233332"/>
    </source>
</evidence>
<dbReference type="AlphaFoldDB" id="A0A2N3L7H5"/>
<dbReference type="PANTHER" id="PTHR43039">
    <property type="entry name" value="ESTERASE-RELATED"/>
    <property type="match status" value="1"/>
</dbReference>
<evidence type="ECO:0000259" key="2">
    <source>
        <dbReference type="Pfam" id="PF00561"/>
    </source>
</evidence>
<keyword evidence="4" id="KW-1185">Reference proteome</keyword>
<gene>
    <name evidence="3" type="ORF">COO92_07905</name>
</gene>